<sequence>MSLLYINLFTVFVAKYVKDLKAANASDEQLKLAFNDLQVATQNLERQRLLVVTSNEFRKYLLDDLLYKHYFFSNSFEIYGGLTRFYDFGPLGAEIEANLIECWKKHFIIEEKLLQLKSPSITPEAVFRASGHLKRFTDFCVKDTKTGKLFRVDHLIKDFLHNQLSSNDLSKEIKSEYLNVLYKLNNFSKDELNELRKKFDIKSPHTGNPLTDVFEMNLMFGFSMKHNSKAEVYLRPELSQSAFINFKKLFSFNKSKLPFGVAQIGSAYRNELSSGTGITRLREFTLAEIQHFFDPNEYSHPKFKNVEEVKLNLYSACNQMENKDSVEMSVKEAVNKNILSENMAYFLARIHLFMLKIGIDPRKLRFRQHMNRELAHYAVSCWDAECLTFRGWLECVGCSDRSCNDIKNHLEASKAEFIECISSTNSSNLKDFVDECSEKDNECEGFNFEKTLPCVIEPSFGIERLLYSIFDHNFCFRKDDERKAYLSLPLSVAPVICCVLPLGSNYEFHPLLKQISDKLHAAGITYDIDDTRKSIGKRYVRSDEIGIPFAVTIDFDSLIEPHSVTLRERDSIKQVRVPVNNLIEILKNLSTESISFEQIEKLYPQFKGQVHSKETIKTAVKTHLC</sequence>
<dbReference type="InterPro" id="IPR036621">
    <property type="entry name" value="Anticodon-bd_dom_sf"/>
</dbReference>
<dbReference type="Gene3D" id="3.30.930.10">
    <property type="entry name" value="Bira Bifunctional Protein, Domain 2"/>
    <property type="match status" value="1"/>
</dbReference>
<dbReference type="Gene3D" id="3.40.50.800">
    <property type="entry name" value="Anticodon-binding domain"/>
    <property type="match status" value="1"/>
</dbReference>
<protein>
    <recommendedName>
        <fullName evidence="2">glycine--tRNA ligase</fullName>
        <ecNumber evidence="2">6.1.1.14</ecNumber>
    </recommendedName>
    <alternativeName>
        <fullName evidence="7">Diadenosine tetraphosphate synthetase</fullName>
    </alternativeName>
</protein>
<dbReference type="InterPro" id="IPR004154">
    <property type="entry name" value="Anticodon-bd"/>
</dbReference>
<dbReference type="NCBIfam" id="NF003211">
    <property type="entry name" value="PRK04173.1"/>
    <property type="match status" value="1"/>
</dbReference>
<dbReference type="Pfam" id="PF03129">
    <property type="entry name" value="HGTP_anticodon"/>
    <property type="match status" value="1"/>
</dbReference>
<dbReference type="EMBL" id="NCKU01008097">
    <property type="protein sequence ID" value="RWS02145.1"/>
    <property type="molecule type" value="Genomic_DNA"/>
</dbReference>
<evidence type="ECO:0000256" key="4">
    <source>
        <dbReference type="ARBA" id="ARBA00022741"/>
    </source>
</evidence>
<dbReference type="Gene3D" id="3.30.40.230">
    <property type="match status" value="1"/>
</dbReference>
<evidence type="ECO:0000256" key="2">
    <source>
        <dbReference type="ARBA" id="ARBA00012829"/>
    </source>
</evidence>
<evidence type="ECO:0000256" key="6">
    <source>
        <dbReference type="ARBA" id="ARBA00023146"/>
    </source>
</evidence>
<keyword evidence="6" id="KW-0030">Aminoacyl-tRNA synthetase</keyword>
<dbReference type="OrthoDB" id="57698at2759"/>
<evidence type="ECO:0000259" key="8">
    <source>
        <dbReference type="PROSITE" id="PS50862"/>
    </source>
</evidence>
<keyword evidence="4" id="KW-0547">Nucleotide-binding</keyword>
<feature type="domain" description="Aminoacyl-transfer RNA synthetases class-II family profile" evidence="8">
    <location>
        <begin position="200"/>
        <end position="489"/>
    </location>
</feature>
<evidence type="ECO:0000313" key="12">
    <source>
        <dbReference type="Proteomes" id="UP000285301"/>
    </source>
</evidence>
<evidence type="ECO:0000313" key="9">
    <source>
        <dbReference type="EMBL" id="RWS00128.1"/>
    </source>
</evidence>
<evidence type="ECO:0000313" key="11">
    <source>
        <dbReference type="EMBL" id="RWS02145.1"/>
    </source>
</evidence>
<keyword evidence="5" id="KW-0067">ATP-binding</keyword>
<comment type="caution">
    <text evidence="9">The sequence shown here is derived from an EMBL/GenBank/DDBJ whole genome shotgun (WGS) entry which is preliminary data.</text>
</comment>
<evidence type="ECO:0000313" key="10">
    <source>
        <dbReference type="EMBL" id="RWS00129.1"/>
    </source>
</evidence>
<organism evidence="9 12">
    <name type="scientific">Dinothrombium tinctorium</name>
    <dbReference type="NCBI Taxonomy" id="1965070"/>
    <lineage>
        <taxon>Eukaryota</taxon>
        <taxon>Metazoa</taxon>
        <taxon>Ecdysozoa</taxon>
        <taxon>Arthropoda</taxon>
        <taxon>Chelicerata</taxon>
        <taxon>Arachnida</taxon>
        <taxon>Acari</taxon>
        <taxon>Acariformes</taxon>
        <taxon>Trombidiformes</taxon>
        <taxon>Prostigmata</taxon>
        <taxon>Anystina</taxon>
        <taxon>Parasitengona</taxon>
        <taxon>Trombidioidea</taxon>
        <taxon>Trombidiidae</taxon>
        <taxon>Dinothrombium</taxon>
    </lineage>
</organism>
<keyword evidence="3 9" id="KW-0436">Ligase</keyword>
<dbReference type="SUPFAM" id="SSF52954">
    <property type="entry name" value="Class II aaRS ABD-related"/>
    <property type="match status" value="1"/>
</dbReference>
<dbReference type="InterPro" id="IPR027031">
    <property type="entry name" value="Gly-tRNA_synthase/POLG2"/>
</dbReference>
<dbReference type="PANTHER" id="PTHR10745">
    <property type="entry name" value="GLYCYL-TRNA SYNTHETASE/DNA POLYMERASE SUBUNIT GAMMA-2"/>
    <property type="match status" value="1"/>
</dbReference>
<dbReference type="AlphaFoldDB" id="A0A3S3PYE5"/>
<reference evidence="9" key="2">
    <citation type="submission" date="2018-11" db="EMBL/GenBank/DDBJ databases">
        <title>Trombidioid mite genomics.</title>
        <authorList>
            <person name="Dong X."/>
        </authorList>
    </citation>
    <scope>NUCLEOTIDE SEQUENCE</scope>
    <source>
        <strain evidence="9">UoL-WK</strain>
    </source>
</reference>
<dbReference type="PROSITE" id="PS50862">
    <property type="entry name" value="AA_TRNA_LIGASE_II"/>
    <property type="match status" value="1"/>
</dbReference>
<evidence type="ECO:0000256" key="1">
    <source>
        <dbReference type="ARBA" id="ARBA00011738"/>
    </source>
</evidence>
<dbReference type="GO" id="GO:0070150">
    <property type="term" value="P:mitochondrial glycyl-tRNA aminoacylation"/>
    <property type="evidence" value="ECO:0007669"/>
    <property type="project" value="TreeGrafter"/>
</dbReference>
<dbReference type="InterPro" id="IPR002315">
    <property type="entry name" value="tRNA-synt_gly"/>
</dbReference>
<dbReference type="GO" id="GO:0005524">
    <property type="term" value="F:ATP binding"/>
    <property type="evidence" value="ECO:0007669"/>
    <property type="project" value="UniProtKB-KW"/>
</dbReference>
<proteinExistence type="predicted"/>
<dbReference type="EC" id="6.1.1.14" evidence="2"/>
<dbReference type="SUPFAM" id="SSF55681">
    <property type="entry name" value="Class II aaRS and biotin synthetases"/>
    <property type="match status" value="1"/>
</dbReference>
<evidence type="ECO:0000256" key="5">
    <source>
        <dbReference type="ARBA" id="ARBA00022840"/>
    </source>
</evidence>
<evidence type="ECO:0000256" key="7">
    <source>
        <dbReference type="ARBA" id="ARBA00030057"/>
    </source>
</evidence>
<dbReference type="EMBL" id="NCKU01012270">
    <property type="protein sequence ID" value="RWS00129.1"/>
    <property type="molecule type" value="Genomic_DNA"/>
</dbReference>
<dbReference type="Pfam" id="PF00587">
    <property type="entry name" value="tRNA-synt_2b"/>
    <property type="match status" value="1"/>
</dbReference>
<keyword evidence="12" id="KW-1185">Reference proteome</keyword>
<dbReference type="InterPro" id="IPR045864">
    <property type="entry name" value="aa-tRNA-synth_II/BPL/LPL"/>
</dbReference>
<name>A0A3S3PYE5_9ACAR</name>
<evidence type="ECO:0000256" key="3">
    <source>
        <dbReference type="ARBA" id="ARBA00022598"/>
    </source>
</evidence>
<dbReference type="EMBL" id="NCKU01012271">
    <property type="protein sequence ID" value="RWS00128.1"/>
    <property type="molecule type" value="Genomic_DNA"/>
</dbReference>
<comment type="subunit">
    <text evidence="1">Homodimer.</text>
</comment>
<reference evidence="9 12" key="1">
    <citation type="journal article" date="2018" name="Gigascience">
        <title>Genomes of trombidid mites reveal novel predicted allergens and laterally-transferred genes associated with secondary metabolism.</title>
        <authorList>
            <person name="Dong X."/>
            <person name="Chaisiri K."/>
            <person name="Xia D."/>
            <person name="Armstrong S.D."/>
            <person name="Fang Y."/>
            <person name="Donnelly M.J."/>
            <person name="Kadowaki T."/>
            <person name="McGarry J.W."/>
            <person name="Darby A.C."/>
            <person name="Makepeace B.L."/>
        </authorList>
    </citation>
    <scope>NUCLEOTIDE SEQUENCE [LARGE SCALE GENOMIC DNA]</scope>
    <source>
        <strain evidence="9">UoL-WK</strain>
    </source>
</reference>
<dbReference type="FunFam" id="3.30.40.230:FF:000001">
    <property type="entry name" value="Glycine--tRNA ligase"/>
    <property type="match status" value="1"/>
</dbReference>
<gene>
    <name evidence="11" type="ORF">B4U79_01986</name>
    <name evidence="9" type="ORF">B4U79_05312</name>
    <name evidence="10" type="ORF">B4U79_10027</name>
</gene>
<dbReference type="GO" id="GO:0005739">
    <property type="term" value="C:mitochondrion"/>
    <property type="evidence" value="ECO:0007669"/>
    <property type="project" value="TreeGrafter"/>
</dbReference>
<dbReference type="FunFam" id="3.40.50.800:FF:000004">
    <property type="entry name" value="Glycine--tRNA ligase 2"/>
    <property type="match status" value="1"/>
</dbReference>
<dbReference type="InterPro" id="IPR002314">
    <property type="entry name" value="aa-tRNA-synt_IIb"/>
</dbReference>
<accession>A0A3S3PYE5</accession>
<dbReference type="PRINTS" id="PR01043">
    <property type="entry name" value="TRNASYNTHGLY"/>
</dbReference>
<dbReference type="InterPro" id="IPR006195">
    <property type="entry name" value="aa-tRNA-synth_II"/>
</dbReference>
<dbReference type="NCBIfam" id="TIGR00389">
    <property type="entry name" value="glyS_dimeric"/>
    <property type="match status" value="1"/>
</dbReference>
<dbReference type="PANTHER" id="PTHR10745:SF0">
    <property type="entry name" value="GLYCINE--TRNA LIGASE"/>
    <property type="match status" value="1"/>
</dbReference>
<dbReference type="GO" id="GO:0004820">
    <property type="term" value="F:glycine-tRNA ligase activity"/>
    <property type="evidence" value="ECO:0007669"/>
    <property type="project" value="UniProtKB-EC"/>
</dbReference>
<dbReference type="STRING" id="1965070.A0A3S3PYE5"/>
<dbReference type="Proteomes" id="UP000285301">
    <property type="component" value="Unassembled WGS sequence"/>
</dbReference>